<sequence>MKHHAGLDVSLDETSVCIVDEAGAYVAEAKVASDSAALTDFFMRPG</sequence>
<evidence type="ECO:0000313" key="2">
    <source>
        <dbReference type="Proteomes" id="UP000594836"/>
    </source>
</evidence>
<proteinExistence type="predicted"/>
<organism evidence="1 2">
    <name type="scientific">Sphingomonas paucimobilis</name>
    <name type="common">Pseudomonas paucimobilis</name>
    <dbReference type="NCBI Taxonomy" id="13689"/>
    <lineage>
        <taxon>Bacteria</taxon>
        <taxon>Pseudomonadati</taxon>
        <taxon>Pseudomonadota</taxon>
        <taxon>Alphaproteobacteria</taxon>
        <taxon>Sphingomonadales</taxon>
        <taxon>Sphingomonadaceae</taxon>
        <taxon>Sphingomonas</taxon>
    </lineage>
</organism>
<dbReference type="EMBL" id="CP065713">
    <property type="protein sequence ID" value="QPT10151.1"/>
    <property type="molecule type" value="Genomic_DNA"/>
</dbReference>
<dbReference type="AlphaFoldDB" id="A0A7T3ACM7"/>
<protein>
    <recommendedName>
        <fullName evidence="3">IS110 family transposase</fullName>
    </recommendedName>
</protein>
<evidence type="ECO:0000313" key="1">
    <source>
        <dbReference type="EMBL" id="QPT10151.1"/>
    </source>
</evidence>
<dbReference type="RefSeq" id="WP_167713014.1">
    <property type="nucleotide sequence ID" value="NZ_CP065713.1"/>
</dbReference>
<name>A0A7T3ACM7_SPHPI</name>
<accession>A0A7T3ACM7</accession>
<gene>
    <name evidence="1" type="ORF">I6G38_08040</name>
</gene>
<evidence type="ECO:0008006" key="3">
    <source>
        <dbReference type="Google" id="ProtNLM"/>
    </source>
</evidence>
<dbReference type="Proteomes" id="UP000594836">
    <property type="component" value="Chromosome"/>
</dbReference>
<reference evidence="1 2" key="1">
    <citation type="submission" date="2020-12" db="EMBL/GenBank/DDBJ databases">
        <title>FDA dAtabase for Regulatory Grade micrObial Sequences (FDA-ARGOS): Supporting development and validation of Infectious Disease Dx tests.</title>
        <authorList>
            <person name="Sproer C."/>
            <person name="Gronow S."/>
            <person name="Severitt S."/>
            <person name="Schroder I."/>
            <person name="Tallon L."/>
            <person name="Sadzewicz L."/>
            <person name="Zhao X."/>
            <person name="Boylan J."/>
            <person name="Ott S."/>
            <person name="Bowen H."/>
            <person name="Vavikolanu K."/>
            <person name="Mehta A."/>
            <person name="Aluvathingal J."/>
            <person name="Nadendla S."/>
            <person name="Lowell S."/>
            <person name="Myers T."/>
            <person name="Yan Y."/>
            <person name="Sichtig H."/>
        </authorList>
    </citation>
    <scope>NUCLEOTIDE SEQUENCE [LARGE SCALE GENOMIC DNA]</scope>
    <source>
        <strain evidence="1 2">FDAARGOS_881</strain>
    </source>
</reference>